<dbReference type="Gene3D" id="3.40.50.720">
    <property type="entry name" value="NAD(P)-binding Rossmann-like Domain"/>
    <property type="match status" value="2"/>
</dbReference>
<evidence type="ECO:0000256" key="2">
    <source>
        <dbReference type="ARBA" id="ARBA00023002"/>
    </source>
</evidence>
<dbReference type="CDD" id="cd05233">
    <property type="entry name" value="SDR_c"/>
    <property type="match status" value="1"/>
</dbReference>
<dbReference type="HOGENOM" id="CLU_010194_1_3_0"/>
<reference evidence="3 4" key="1">
    <citation type="journal article" date="2010" name="Nature">
        <title>Nitrite-driven anaerobic methane oxidation by oxygenic bacteria.</title>
        <authorList>
            <person name="Ettwig K.F."/>
            <person name="Butler M.K."/>
            <person name="Le Paslier D."/>
            <person name="Pelletier E."/>
            <person name="Mangenot S."/>
            <person name="Kuypers M.M.M."/>
            <person name="Schreiber F."/>
            <person name="Dutilh B.E."/>
            <person name="Zedelius J."/>
            <person name="de Beer D."/>
            <person name="Gloerich J."/>
            <person name="Wessels H.J.C.T."/>
            <person name="van Allen T."/>
            <person name="Luesken F."/>
            <person name="Wu M."/>
            <person name="van de Pas-Schoonen K.T."/>
            <person name="Op den Camp H.J.M."/>
            <person name="Janssen-Megens E.M."/>
            <person name="Francoijs K-J."/>
            <person name="Stunnenberg H."/>
            <person name="Weissenbach J."/>
            <person name="Jetten M.S.M."/>
            <person name="Strous M."/>
        </authorList>
    </citation>
    <scope>NUCLEOTIDE SEQUENCE [LARGE SCALE GENOMIC DNA]</scope>
</reference>
<gene>
    <name evidence="3" type="ORF">DAMO_2491</name>
</gene>
<dbReference type="PANTHER" id="PTHR43477">
    <property type="entry name" value="DIHYDROANTICAPSIN 7-DEHYDROGENASE"/>
    <property type="match status" value="1"/>
</dbReference>
<dbReference type="STRING" id="671143.DAMO_2491"/>
<dbReference type="KEGG" id="mox:DAMO_2491"/>
<dbReference type="EMBL" id="FP565575">
    <property type="protein sequence ID" value="CBE69564.1"/>
    <property type="molecule type" value="Genomic_DNA"/>
</dbReference>
<protein>
    <submittedName>
        <fullName evidence="3">Short-chain dehydrogenase/reductase SDR</fullName>
    </submittedName>
</protein>
<dbReference type="PRINTS" id="PR00081">
    <property type="entry name" value="GDHRDH"/>
</dbReference>
<evidence type="ECO:0000313" key="3">
    <source>
        <dbReference type="EMBL" id="CBE69564.1"/>
    </source>
</evidence>
<dbReference type="InterPro" id="IPR036291">
    <property type="entry name" value="NAD(P)-bd_dom_sf"/>
</dbReference>
<dbReference type="InterPro" id="IPR002347">
    <property type="entry name" value="SDR_fam"/>
</dbReference>
<dbReference type="eggNOG" id="COG1028">
    <property type="taxonomic scope" value="Bacteria"/>
</dbReference>
<dbReference type="Pfam" id="PF13561">
    <property type="entry name" value="adh_short_C2"/>
    <property type="match status" value="1"/>
</dbReference>
<dbReference type="SUPFAM" id="SSF51735">
    <property type="entry name" value="NAD(P)-binding Rossmann-fold domains"/>
    <property type="match status" value="1"/>
</dbReference>
<sequence length="289" mass="30710">MTRLSQSPELQGWALILGASSGFGGAASLALAEAGMHIFGVHLDRKATMPNVERIVTGIKQTGREAIFFNVNASDPEKRREVLDQAEKILADRGEPSSVKVVLHSLAFGTLKPFLAPSPKDAITQAQMDMTLDVMAHSLIYWVQDLVMRQLMVRGGRVYAMTSSGGTRVWSGYGAVSAAKASLESHIRQLAMELAPLGITANAIRAGVTDTPALRKIPGNHEIIQTAQKINPSGRLTTPEDIAAALVVLSRPETYWMTGNVIGIDGGEDVVGFCISPFAAAGLEGPPPA</sequence>
<keyword evidence="2" id="KW-0560">Oxidoreductase</keyword>
<evidence type="ECO:0000256" key="1">
    <source>
        <dbReference type="ARBA" id="ARBA00006484"/>
    </source>
</evidence>
<dbReference type="GO" id="GO:0016491">
    <property type="term" value="F:oxidoreductase activity"/>
    <property type="evidence" value="ECO:0007669"/>
    <property type="project" value="UniProtKB-KW"/>
</dbReference>
<evidence type="ECO:0000313" key="4">
    <source>
        <dbReference type="Proteomes" id="UP000006898"/>
    </source>
</evidence>
<dbReference type="Proteomes" id="UP000006898">
    <property type="component" value="Chromosome"/>
</dbReference>
<dbReference type="AlphaFoldDB" id="D5MJH9"/>
<organism evidence="3 4">
    <name type="scientific">Methylomirabilis oxygeniifera</name>
    <dbReference type="NCBI Taxonomy" id="671143"/>
    <lineage>
        <taxon>Bacteria</taxon>
        <taxon>Candidatus Methylomirabilota</taxon>
        <taxon>Candidatus Methylomirabilia</taxon>
        <taxon>Candidatus Methylomirabilales</taxon>
        <taxon>Candidatus Methylomirabilaceae</taxon>
        <taxon>Candidatus Methylomirabilis</taxon>
    </lineage>
</organism>
<dbReference type="PANTHER" id="PTHR43477:SF1">
    <property type="entry name" value="DIHYDROANTICAPSIN 7-DEHYDROGENASE"/>
    <property type="match status" value="1"/>
</dbReference>
<proteinExistence type="inferred from homology"/>
<dbReference type="InterPro" id="IPR051122">
    <property type="entry name" value="SDR_DHRS6-like"/>
</dbReference>
<name>D5MJH9_METO1</name>
<accession>D5MJH9</accession>
<comment type="similarity">
    <text evidence="1">Belongs to the short-chain dehydrogenases/reductases (SDR) family.</text>
</comment>